<name>W0FLB4_9BACT</name>
<evidence type="ECO:0000256" key="1">
    <source>
        <dbReference type="SAM" id="Phobius"/>
    </source>
</evidence>
<organism evidence="2">
    <name type="scientific">uncultured bacterium Contigcl_38</name>
    <dbReference type="NCBI Taxonomy" id="1393672"/>
    <lineage>
        <taxon>Bacteria</taxon>
        <taxon>environmental samples</taxon>
    </lineage>
</organism>
<reference evidence="2" key="1">
    <citation type="journal article" date="2013" name="PLoS ONE">
        <title>Metagenomic insights into the carbohydrate-active enzymes carried by the microorganisms adhering to solid digesta in the rumen of cows.</title>
        <authorList>
            <person name="Wang L."/>
            <person name="Hatem A."/>
            <person name="Catalyurek U.V."/>
            <person name="Morrison M."/>
            <person name="Yu Z."/>
        </authorList>
    </citation>
    <scope>NUCLEOTIDE SEQUENCE</scope>
</reference>
<proteinExistence type="predicted"/>
<evidence type="ECO:0000313" key="2">
    <source>
        <dbReference type="EMBL" id="AHF25703.1"/>
    </source>
</evidence>
<keyword evidence="1" id="KW-0472">Membrane</keyword>
<dbReference type="EMBL" id="KC246847">
    <property type="protein sequence ID" value="AHF25703.1"/>
    <property type="molecule type" value="Genomic_DNA"/>
</dbReference>
<dbReference type="AlphaFoldDB" id="W0FLB4"/>
<protein>
    <submittedName>
        <fullName evidence="2">Uncharacterized protein</fullName>
    </submittedName>
</protein>
<keyword evidence="1" id="KW-0812">Transmembrane</keyword>
<accession>W0FLB4</accession>
<feature type="transmembrane region" description="Helical" evidence="1">
    <location>
        <begin position="12"/>
        <end position="35"/>
    </location>
</feature>
<keyword evidence="1" id="KW-1133">Transmembrane helix</keyword>
<sequence>MSKRKIALGPGAASLILIVVALSLCMLAMLAQIGARSDYNLAARSAEMVTRVYELRDHSEHRMAELDAVLARCGAEKQDREAYLAAVSENLPEGMTLNGNIVSWTEPLNNRTMNCEAEILEPDGIPRAKWITYKLKVDEPEDDWEW</sequence>